<dbReference type="EMBL" id="FKLM01000127">
    <property type="protein sequence ID" value="SAM54254.1"/>
    <property type="molecule type" value="Genomic_DNA"/>
</dbReference>
<evidence type="ECO:0000256" key="1">
    <source>
        <dbReference type="ARBA" id="ARBA00022679"/>
    </source>
</evidence>
<comment type="caution">
    <text evidence="3">The sequence shown here is derived from an EMBL/GenBank/DDBJ whole genome shotgun (WGS) entry which is preliminary data.</text>
</comment>
<feature type="domain" description="PTS EIIA type-4" evidence="2">
    <location>
        <begin position="2"/>
        <end position="52"/>
    </location>
</feature>
<name>A0ABD7LTA8_ENTFC</name>
<dbReference type="InterPro" id="IPR004701">
    <property type="entry name" value="PTS_EIIA_man-typ"/>
</dbReference>
<proteinExistence type="predicted"/>
<accession>A0ABD7LTA8</accession>
<dbReference type="Proteomes" id="UP000183509">
    <property type="component" value="Unassembled WGS sequence"/>
</dbReference>
<reference evidence="3 4" key="1">
    <citation type="submission" date="2016-04" db="EMBL/GenBank/DDBJ databases">
        <authorList>
            <person name="Millard A."/>
        </authorList>
    </citation>
    <scope>NUCLEOTIDE SEQUENCE [LARGE SCALE GENOMIC DNA]</scope>
    <source>
        <strain evidence="3">Isolate 22</strain>
    </source>
</reference>
<organism evidence="3 4">
    <name type="scientific">Enterococcus faecium</name>
    <name type="common">Streptococcus faecium</name>
    <dbReference type="NCBI Taxonomy" id="1352"/>
    <lineage>
        <taxon>Bacteria</taxon>
        <taxon>Bacillati</taxon>
        <taxon>Bacillota</taxon>
        <taxon>Bacilli</taxon>
        <taxon>Lactobacillales</taxon>
        <taxon>Enterococcaceae</taxon>
        <taxon>Enterococcus</taxon>
    </lineage>
</organism>
<evidence type="ECO:0000259" key="2">
    <source>
        <dbReference type="PROSITE" id="PS51096"/>
    </source>
</evidence>
<dbReference type="AlphaFoldDB" id="A0ABD7LTA8"/>
<dbReference type="GO" id="GO:0016740">
    <property type="term" value="F:transferase activity"/>
    <property type="evidence" value="ECO:0007669"/>
    <property type="project" value="UniProtKB-KW"/>
</dbReference>
<dbReference type="EC" id="2.7.1.-" evidence="3"/>
<dbReference type="InterPro" id="IPR036662">
    <property type="entry name" value="PTS_EIIA_man-typ_sf"/>
</dbReference>
<gene>
    <name evidence="3" type="ORF">DTPHA_603021</name>
</gene>
<dbReference type="Gene3D" id="3.40.50.510">
    <property type="entry name" value="Phosphotransferase system, mannose-type IIA component"/>
    <property type="match status" value="1"/>
</dbReference>
<keyword evidence="1 3" id="KW-0808">Transferase</keyword>
<evidence type="ECO:0000313" key="4">
    <source>
        <dbReference type="Proteomes" id="UP000183509"/>
    </source>
</evidence>
<sequence length="52" mass="6024">MSRKLILISHGKFCEELKKSTKMIMGPQENIYTLPLLPEDGTETYRQKLLLS</sequence>
<dbReference type="PROSITE" id="PS51096">
    <property type="entry name" value="PTS_EIIA_TYPE_4"/>
    <property type="match status" value="1"/>
</dbReference>
<evidence type="ECO:0000313" key="3">
    <source>
        <dbReference type="EMBL" id="SAM54254.1"/>
    </source>
</evidence>
<protein>
    <submittedName>
        <fullName evidence="3">PTS system, mannose/fructose/sorbose-specific IIA component</fullName>
        <ecNumber evidence="3">2.7.1.-</ecNumber>
    </submittedName>
</protein>
<dbReference type="Pfam" id="PF03610">
    <property type="entry name" value="EIIA-man"/>
    <property type="match status" value="1"/>
</dbReference>
<dbReference type="SUPFAM" id="SSF53062">
    <property type="entry name" value="PTS system fructose IIA component-like"/>
    <property type="match status" value="1"/>
</dbReference>